<dbReference type="Pfam" id="PF01261">
    <property type="entry name" value="AP_endonuc_2"/>
    <property type="match status" value="1"/>
</dbReference>
<reference evidence="2 3" key="1">
    <citation type="submission" date="2016-10" db="EMBL/GenBank/DDBJ databases">
        <authorList>
            <person name="de Groot N.N."/>
        </authorList>
    </citation>
    <scope>NUCLEOTIDE SEQUENCE [LARGE SCALE GENOMIC DNA]</scope>
    <source>
        <strain evidence="2 3">CGMCC 1.10238</strain>
    </source>
</reference>
<name>A0A1H8K0W2_9BACL</name>
<dbReference type="SUPFAM" id="SSF51658">
    <property type="entry name" value="Xylose isomerase-like"/>
    <property type="match status" value="1"/>
</dbReference>
<evidence type="ECO:0000313" key="2">
    <source>
        <dbReference type="EMBL" id="SEN86593.1"/>
    </source>
</evidence>
<evidence type="ECO:0000313" key="3">
    <source>
        <dbReference type="Proteomes" id="UP000198809"/>
    </source>
</evidence>
<feature type="domain" description="Xylose isomerase-like TIM barrel" evidence="1">
    <location>
        <begin position="50"/>
        <end position="272"/>
    </location>
</feature>
<dbReference type="GO" id="GO:0016853">
    <property type="term" value="F:isomerase activity"/>
    <property type="evidence" value="ECO:0007669"/>
    <property type="project" value="UniProtKB-KW"/>
</dbReference>
<dbReference type="Proteomes" id="UP000198809">
    <property type="component" value="Unassembled WGS sequence"/>
</dbReference>
<dbReference type="PANTHER" id="PTHR12110">
    <property type="entry name" value="HYDROXYPYRUVATE ISOMERASE"/>
    <property type="match status" value="1"/>
</dbReference>
<dbReference type="InterPro" id="IPR050312">
    <property type="entry name" value="IolE/XylAMocC-like"/>
</dbReference>
<dbReference type="PANTHER" id="PTHR12110:SF41">
    <property type="entry name" value="INOSOSE DEHYDRATASE"/>
    <property type="match status" value="1"/>
</dbReference>
<evidence type="ECO:0000259" key="1">
    <source>
        <dbReference type="Pfam" id="PF01261"/>
    </source>
</evidence>
<dbReference type="Gene3D" id="3.20.20.150">
    <property type="entry name" value="Divalent-metal-dependent TIM barrel enzymes"/>
    <property type="match status" value="1"/>
</dbReference>
<dbReference type="InterPro" id="IPR036237">
    <property type="entry name" value="Xyl_isomerase-like_sf"/>
</dbReference>
<protein>
    <submittedName>
        <fullName evidence="2">Sugar phosphate isomerase/epimerase</fullName>
    </submittedName>
</protein>
<dbReference type="AlphaFoldDB" id="A0A1H8K0W2"/>
<organism evidence="2 3">
    <name type="scientific">Paenibacillus sophorae</name>
    <dbReference type="NCBI Taxonomy" id="1333845"/>
    <lineage>
        <taxon>Bacteria</taxon>
        <taxon>Bacillati</taxon>
        <taxon>Bacillota</taxon>
        <taxon>Bacilli</taxon>
        <taxon>Bacillales</taxon>
        <taxon>Paenibacillaceae</taxon>
        <taxon>Paenibacillus</taxon>
    </lineage>
</organism>
<dbReference type="InterPro" id="IPR013022">
    <property type="entry name" value="Xyl_isomerase-like_TIM-brl"/>
</dbReference>
<dbReference type="STRING" id="1333845.SAMN04487895_103231"/>
<accession>A0A1H8K0W2</accession>
<sequence>MLMPYRLALFVQVDNNAQLHSAGVITKMVKIGLQLYTLREELERDFEGTLRKVAELGYSGVEFFDYFGRSAAEVKALLEETGLTAIGAHRPYDVLLKNADAEIDYILKIGSPYLIVPYLTEEQRSDWGSVAANLRTLGEKCKEKGAILLYHNHDFELREKSGGLTAFDYLYREVPEDFLQVEMDTCWVYYGGYDPVQYIGKYAGRLPLVHLKDMKQLEDGSAETVVLGEGEVDLAAILKASEQARVKWAIVEQDFCSRPPLDSVADSIKWLETNYKQGGNIHV</sequence>
<proteinExistence type="predicted"/>
<keyword evidence="2" id="KW-0413">Isomerase</keyword>
<dbReference type="EMBL" id="FODH01000003">
    <property type="protein sequence ID" value="SEN86593.1"/>
    <property type="molecule type" value="Genomic_DNA"/>
</dbReference>
<gene>
    <name evidence="2" type="ORF">SAMN04487895_103231</name>
</gene>